<dbReference type="Gene3D" id="3.30.565.10">
    <property type="entry name" value="Histidine kinase-like ATPase, C-terminal domain"/>
    <property type="match status" value="1"/>
</dbReference>
<evidence type="ECO:0000259" key="10">
    <source>
        <dbReference type="PROSITE" id="PS50109"/>
    </source>
</evidence>
<dbReference type="InterPro" id="IPR035965">
    <property type="entry name" value="PAS-like_dom_sf"/>
</dbReference>
<evidence type="ECO:0000256" key="2">
    <source>
        <dbReference type="ARBA" id="ARBA00012438"/>
    </source>
</evidence>
<keyword evidence="4" id="KW-0808">Transferase</keyword>
<evidence type="ECO:0000256" key="3">
    <source>
        <dbReference type="ARBA" id="ARBA00022553"/>
    </source>
</evidence>
<dbReference type="Pfam" id="PF02518">
    <property type="entry name" value="HATPase_c"/>
    <property type="match status" value="1"/>
</dbReference>
<dbReference type="PANTHER" id="PTHR43065:SF46">
    <property type="entry name" value="C4-DICARBOXYLATE TRANSPORT SENSOR PROTEIN DCTB"/>
    <property type="match status" value="1"/>
</dbReference>
<dbReference type="GO" id="GO:0000155">
    <property type="term" value="F:phosphorelay sensor kinase activity"/>
    <property type="evidence" value="ECO:0007669"/>
    <property type="project" value="InterPro"/>
</dbReference>
<dbReference type="CDD" id="cd00156">
    <property type="entry name" value="REC"/>
    <property type="match status" value="1"/>
</dbReference>
<evidence type="ECO:0000259" key="13">
    <source>
        <dbReference type="PROSITE" id="PS50113"/>
    </source>
</evidence>
<gene>
    <name evidence="14" type="ORF">SAMN02746065_107141</name>
</gene>
<dbReference type="CDD" id="cd00082">
    <property type="entry name" value="HisKA"/>
    <property type="match status" value="1"/>
</dbReference>
<dbReference type="PROSITE" id="PS50109">
    <property type="entry name" value="HIS_KIN"/>
    <property type="match status" value="1"/>
</dbReference>
<reference evidence="14 15" key="1">
    <citation type="submission" date="2017-04" db="EMBL/GenBank/DDBJ databases">
        <authorList>
            <person name="Afonso C.L."/>
            <person name="Miller P.J."/>
            <person name="Scott M.A."/>
            <person name="Spackman E."/>
            <person name="Goraichik I."/>
            <person name="Dimitrov K.M."/>
            <person name="Suarez D.L."/>
            <person name="Swayne D.E."/>
        </authorList>
    </citation>
    <scope>NUCLEOTIDE SEQUENCE [LARGE SCALE GENOMIC DNA]</scope>
    <source>
        <strain evidence="14 15">DSM 3385</strain>
    </source>
</reference>
<proteinExistence type="predicted"/>
<keyword evidence="6" id="KW-0418">Kinase</keyword>
<dbReference type="EMBL" id="FWXY01000007">
    <property type="protein sequence ID" value="SMC69401.1"/>
    <property type="molecule type" value="Genomic_DNA"/>
</dbReference>
<dbReference type="RefSeq" id="WP_139795764.1">
    <property type="nucleotide sequence ID" value="NZ_FWXY01000007.1"/>
</dbReference>
<feature type="domain" description="PAC" evidence="13">
    <location>
        <begin position="252"/>
        <end position="304"/>
    </location>
</feature>
<dbReference type="Proteomes" id="UP000192418">
    <property type="component" value="Unassembled WGS sequence"/>
</dbReference>
<dbReference type="SMART" id="SM00448">
    <property type="entry name" value="REC"/>
    <property type="match status" value="1"/>
</dbReference>
<comment type="caution">
    <text evidence="9">Lacks conserved residue(s) required for the propagation of feature annotation.</text>
</comment>
<dbReference type="SUPFAM" id="SSF52172">
    <property type="entry name" value="CheY-like"/>
    <property type="match status" value="2"/>
</dbReference>
<evidence type="ECO:0000256" key="7">
    <source>
        <dbReference type="ARBA" id="ARBA00022840"/>
    </source>
</evidence>
<sequence>MVSEFPEKRSPKKVDTIAPSLSRETRQVLVVDSDEKNQTFIETTLSRFAFKKKPVSLIKADSIHDAQTLISKTQNIAVMLLHLSRKTITDGRWLIHYIRESVKDKTIRIIIQTDTLDDISHEQMLEESDIHDIFTDAEINAQKINTVFATALASHENIQALHRQLRQKQTMKNGFLESEQRFKEITISIGDLIWEMDRHGKYTYVSDNITDITGYSMEELNEIHFSAMFKEKETSIAQKRICHRTKACLPFKNIEIWKQHKNKKRLCFLTNGRPMLDDTGTLIGYRGIDRDITEYKLSEKENERLMAQLNQVQRLEALGTLAGGIAHDFNNILGVILGYTQLLQMDVSSDSKTSHFTRQIIDGCNRAKNLTLQILDFSRLKEEEDTPPSPIIPTSVVKEKLKMLRATIPSSITINSDIPQKTGRVLATPNQIYQIITNLMTNAYQAMEGKQGTISLAMKDISLTAENYTPTNELNLPHGDYVTIEVEDNGKGITTELRDKIFDPYFTTKQGGDGRGLGLSVVHSIITRCKGGVVLESQPGKGTVITIYLPACPDEQKKNRVMNNAIATGEGKILFVDDEKMLVDLGKMMLERIGYQAVALQSPSEALAAFKKESDSFDLVITDLTMPGLQGTQLAREIKKIKKEVPVILATGFDSRTALGQDENQDIDALLSKPLSINSLSETIKKFLK</sequence>
<evidence type="ECO:0000256" key="5">
    <source>
        <dbReference type="ARBA" id="ARBA00022741"/>
    </source>
</evidence>
<dbReference type="Pfam" id="PF00072">
    <property type="entry name" value="Response_reg"/>
    <property type="match status" value="1"/>
</dbReference>
<dbReference type="STRING" id="1121400.SAMN02746065_107141"/>
<dbReference type="InterPro" id="IPR003661">
    <property type="entry name" value="HisK_dim/P_dom"/>
</dbReference>
<dbReference type="PROSITE" id="PS50112">
    <property type="entry name" value="PAS"/>
    <property type="match status" value="1"/>
</dbReference>
<keyword evidence="7" id="KW-0067">ATP-binding</keyword>
<dbReference type="PRINTS" id="PR00344">
    <property type="entry name" value="BCTRLSENSOR"/>
</dbReference>
<dbReference type="Gene3D" id="3.40.50.2300">
    <property type="match status" value="2"/>
</dbReference>
<feature type="domain" description="Response regulatory" evidence="11">
    <location>
        <begin position="572"/>
        <end position="688"/>
    </location>
</feature>
<feature type="domain" description="PAS" evidence="12">
    <location>
        <begin position="178"/>
        <end position="220"/>
    </location>
</feature>
<keyword evidence="5" id="KW-0547">Nucleotide-binding</keyword>
<dbReference type="InterPro" id="IPR003594">
    <property type="entry name" value="HATPase_dom"/>
</dbReference>
<feature type="modified residue" description="4-aspartylphosphate" evidence="9">
    <location>
        <position position="623"/>
    </location>
</feature>
<feature type="domain" description="Response regulatory" evidence="11">
    <location>
        <begin position="27"/>
        <end position="151"/>
    </location>
</feature>
<comment type="catalytic activity">
    <reaction evidence="1">
        <text>ATP + protein L-histidine = ADP + protein N-phospho-L-histidine.</text>
        <dbReference type="EC" id="2.7.13.3"/>
    </reaction>
</comment>
<dbReference type="SUPFAM" id="SSF47384">
    <property type="entry name" value="Homodimeric domain of signal transducing histidine kinase"/>
    <property type="match status" value="1"/>
</dbReference>
<evidence type="ECO:0000259" key="12">
    <source>
        <dbReference type="PROSITE" id="PS50112"/>
    </source>
</evidence>
<evidence type="ECO:0000259" key="11">
    <source>
        <dbReference type="PROSITE" id="PS50110"/>
    </source>
</evidence>
<dbReference type="PROSITE" id="PS50110">
    <property type="entry name" value="RESPONSE_REGULATORY"/>
    <property type="match status" value="2"/>
</dbReference>
<dbReference type="SMART" id="SM00387">
    <property type="entry name" value="HATPase_c"/>
    <property type="match status" value="1"/>
</dbReference>
<organism evidence="14 15">
    <name type="scientific">Desulfocicer vacuolatum DSM 3385</name>
    <dbReference type="NCBI Taxonomy" id="1121400"/>
    <lineage>
        <taxon>Bacteria</taxon>
        <taxon>Pseudomonadati</taxon>
        <taxon>Thermodesulfobacteriota</taxon>
        <taxon>Desulfobacteria</taxon>
        <taxon>Desulfobacterales</taxon>
        <taxon>Desulfobacteraceae</taxon>
        <taxon>Desulfocicer</taxon>
    </lineage>
</organism>
<accession>A0A1W2B9D4</accession>
<dbReference type="PANTHER" id="PTHR43065">
    <property type="entry name" value="SENSOR HISTIDINE KINASE"/>
    <property type="match status" value="1"/>
</dbReference>
<dbReference type="Pfam" id="PF13426">
    <property type="entry name" value="PAS_9"/>
    <property type="match status" value="1"/>
</dbReference>
<dbReference type="EC" id="2.7.13.3" evidence="2"/>
<dbReference type="InterPro" id="IPR036890">
    <property type="entry name" value="HATPase_C_sf"/>
</dbReference>
<evidence type="ECO:0000256" key="6">
    <source>
        <dbReference type="ARBA" id="ARBA00022777"/>
    </source>
</evidence>
<protein>
    <recommendedName>
        <fullName evidence="2">histidine kinase</fullName>
        <ecNumber evidence="2">2.7.13.3</ecNumber>
    </recommendedName>
</protein>
<dbReference type="SMART" id="SM00388">
    <property type="entry name" value="HisKA"/>
    <property type="match status" value="1"/>
</dbReference>
<keyword evidence="15" id="KW-1185">Reference proteome</keyword>
<dbReference type="SUPFAM" id="SSF55874">
    <property type="entry name" value="ATPase domain of HSP90 chaperone/DNA topoisomerase II/histidine kinase"/>
    <property type="match status" value="1"/>
</dbReference>
<dbReference type="InterPro" id="IPR005467">
    <property type="entry name" value="His_kinase_dom"/>
</dbReference>
<dbReference type="AlphaFoldDB" id="A0A1W2B9D4"/>
<dbReference type="OrthoDB" id="9761600at2"/>
<dbReference type="Pfam" id="PF00512">
    <property type="entry name" value="HisKA"/>
    <property type="match status" value="1"/>
</dbReference>
<keyword evidence="3 9" id="KW-0597">Phosphoprotein</keyword>
<evidence type="ECO:0000256" key="8">
    <source>
        <dbReference type="ARBA" id="ARBA00023012"/>
    </source>
</evidence>
<dbReference type="NCBIfam" id="TIGR00229">
    <property type="entry name" value="sensory_box"/>
    <property type="match status" value="1"/>
</dbReference>
<evidence type="ECO:0000313" key="14">
    <source>
        <dbReference type="EMBL" id="SMC69401.1"/>
    </source>
</evidence>
<dbReference type="InterPro" id="IPR001789">
    <property type="entry name" value="Sig_transdc_resp-reg_receiver"/>
</dbReference>
<dbReference type="CDD" id="cd00130">
    <property type="entry name" value="PAS"/>
    <property type="match status" value="1"/>
</dbReference>
<dbReference type="Gene3D" id="1.10.287.130">
    <property type="match status" value="1"/>
</dbReference>
<dbReference type="InterPro" id="IPR004358">
    <property type="entry name" value="Sig_transdc_His_kin-like_C"/>
</dbReference>
<evidence type="ECO:0000256" key="9">
    <source>
        <dbReference type="PROSITE-ProRule" id="PRU00169"/>
    </source>
</evidence>
<dbReference type="InterPro" id="IPR036097">
    <property type="entry name" value="HisK_dim/P_sf"/>
</dbReference>
<dbReference type="InterPro" id="IPR000014">
    <property type="entry name" value="PAS"/>
</dbReference>
<evidence type="ECO:0000313" key="15">
    <source>
        <dbReference type="Proteomes" id="UP000192418"/>
    </source>
</evidence>
<dbReference type="InterPro" id="IPR000700">
    <property type="entry name" value="PAS-assoc_C"/>
</dbReference>
<dbReference type="GO" id="GO:0005524">
    <property type="term" value="F:ATP binding"/>
    <property type="evidence" value="ECO:0007669"/>
    <property type="project" value="UniProtKB-KW"/>
</dbReference>
<dbReference type="PROSITE" id="PS50113">
    <property type="entry name" value="PAC"/>
    <property type="match status" value="1"/>
</dbReference>
<keyword evidence="8" id="KW-0902">Two-component regulatory system</keyword>
<dbReference type="Gene3D" id="3.30.450.20">
    <property type="entry name" value="PAS domain"/>
    <property type="match status" value="1"/>
</dbReference>
<dbReference type="InterPro" id="IPR011006">
    <property type="entry name" value="CheY-like_superfamily"/>
</dbReference>
<dbReference type="SUPFAM" id="SSF55785">
    <property type="entry name" value="PYP-like sensor domain (PAS domain)"/>
    <property type="match status" value="1"/>
</dbReference>
<evidence type="ECO:0000256" key="1">
    <source>
        <dbReference type="ARBA" id="ARBA00000085"/>
    </source>
</evidence>
<feature type="domain" description="Histidine kinase" evidence="10">
    <location>
        <begin position="324"/>
        <end position="553"/>
    </location>
</feature>
<evidence type="ECO:0000256" key="4">
    <source>
        <dbReference type="ARBA" id="ARBA00022679"/>
    </source>
</evidence>
<name>A0A1W2B9D4_9BACT</name>